<dbReference type="InterPro" id="IPR009060">
    <property type="entry name" value="UBA-like_sf"/>
</dbReference>
<dbReference type="STRING" id="188477.A0A3S1CDU8"/>
<evidence type="ECO:0008006" key="6">
    <source>
        <dbReference type="Google" id="ProtNLM"/>
    </source>
</evidence>
<dbReference type="SMART" id="SM00165">
    <property type="entry name" value="UBA"/>
    <property type="match status" value="1"/>
</dbReference>
<reference evidence="4 5" key="1">
    <citation type="submission" date="2019-01" db="EMBL/GenBank/DDBJ databases">
        <title>A draft genome assembly of the solar-powered sea slug Elysia chlorotica.</title>
        <authorList>
            <person name="Cai H."/>
            <person name="Li Q."/>
            <person name="Fang X."/>
            <person name="Li J."/>
            <person name="Curtis N.E."/>
            <person name="Altenburger A."/>
            <person name="Shibata T."/>
            <person name="Feng M."/>
            <person name="Maeda T."/>
            <person name="Schwartz J.A."/>
            <person name="Shigenobu S."/>
            <person name="Lundholm N."/>
            <person name="Nishiyama T."/>
            <person name="Yang H."/>
            <person name="Hasebe M."/>
            <person name="Li S."/>
            <person name="Pierce S.K."/>
            <person name="Wang J."/>
        </authorList>
    </citation>
    <scope>NUCLEOTIDE SEQUENCE [LARGE SCALE GENOMIC DNA]</scope>
    <source>
        <strain evidence="4">EC2010</strain>
        <tissue evidence="4">Whole organism of an adult</tissue>
    </source>
</reference>
<evidence type="ECO:0000256" key="1">
    <source>
        <dbReference type="SAM" id="MobiDB-lite"/>
    </source>
</evidence>
<dbReference type="GO" id="GO:0006511">
    <property type="term" value="P:ubiquitin-dependent protein catabolic process"/>
    <property type="evidence" value="ECO:0007669"/>
    <property type="project" value="TreeGrafter"/>
</dbReference>
<dbReference type="InterPro" id="IPR000626">
    <property type="entry name" value="Ubiquitin-like_dom"/>
</dbReference>
<dbReference type="PROSITE" id="PS50053">
    <property type="entry name" value="UBIQUITIN_2"/>
    <property type="match status" value="1"/>
</dbReference>
<dbReference type="InterPro" id="IPR047878">
    <property type="entry name" value="UBL7_UBA"/>
</dbReference>
<sequence length="338" mass="36189">MATLNVCSKLTKTVERFQVSLDLEDSVDCLQKEIKKKLDATASKDIDFDILYAGQPLMPELTLRSYLLQSYSTVYVVKKFSSDSRNNQQIHPEGTGSQPPNVNKGEVIMAMQSALINPEYRKIAERMLNDPETLENIIAATPGLDKDPSVLAMLQEPELLAILVHRNNLDSLLPQHPSFAQAAIAIATAVNEEGAKRGALAHASENLTYSMDQMSDEEDDMPRAHRVRGTAGASNITTSQLAAAIQAVTGTGSMGAAGSYPSMPSTSQGAPGPSSSAYISNDFFQQAMVHAQSASSDAALQQLREMGITDENVARQALAATGGDIQAAIDLIFGDGLM</sequence>
<evidence type="ECO:0000259" key="3">
    <source>
        <dbReference type="PROSITE" id="PS50053"/>
    </source>
</evidence>
<dbReference type="GO" id="GO:0005829">
    <property type="term" value="C:cytosol"/>
    <property type="evidence" value="ECO:0007669"/>
    <property type="project" value="TreeGrafter"/>
</dbReference>
<dbReference type="Pfam" id="PF00627">
    <property type="entry name" value="UBA"/>
    <property type="match status" value="1"/>
</dbReference>
<accession>A0A3S1CDU8</accession>
<evidence type="ECO:0000313" key="5">
    <source>
        <dbReference type="Proteomes" id="UP000271974"/>
    </source>
</evidence>
<dbReference type="SUPFAM" id="SSF54236">
    <property type="entry name" value="Ubiquitin-like"/>
    <property type="match status" value="1"/>
</dbReference>
<dbReference type="PROSITE" id="PS50030">
    <property type="entry name" value="UBA"/>
    <property type="match status" value="1"/>
</dbReference>
<dbReference type="Gene3D" id="1.10.8.10">
    <property type="entry name" value="DNA helicase RuvA subunit, C-terminal domain"/>
    <property type="match status" value="1"/>
</dbReference>
<evidence type="ECO:0000313" key="4">
    <source>
        <dbReference type="EMBL" id="RUS90002.1"/>
    </source>
</evidence>
<dbReference type="InterPro" id="IPR015940">
    <property type="entry name" value="UBA"/>
</dbReference>
<dbReference type="CDD" id="cd14326">
    <property type="entry name" value="UBA_UBL7"/>
    <property type="match status" value="1"/>
</dbReference>
<protein>
    <recommendedName>
        <fullName evidence="6">UBA domain-containing protein</fullName>
    </recommendedName>
</protein>
<evidence type="ECO:0000259" key="2">
    <source>
        <dbReference type="PROSITE" id="PS50030"/>
    </source>
</evidence>
<organism evidence="4 5">
    <name type="scientific">Elysia chlorotica</name>
    <name type="common">Eastern emerald elysia</name>
    <name type="synonym">Sea slug</name>
    <dbReference type="NCBI Taxonomy" id="188477"/>
    <lineage>
        <taxon>Eukaryota</taxon>
        <taxon>Metazoa</taxon>
        <taxon>Spiralia</taxon>
        <taxon>Lophotrochozoa</taxon>
        <taxon>Mollusca</taxon>
        <taxon>Gastropoda</taxon>
        <taxon>Heterobranchia</taxon>
        <taxon>Euthyneura</taxon>
        <taxon>Panpulmonata</taxon>
        <taxon>Sacoglossa</taxon>
        <taxon>Placobranchoidea</taxon>
        <taxon>Plakobranchidae</taxon>
        <taxon>Elysia</taxon>
    </lineage>
</organism>
<feature type="compositionally biased region" description="Polar residues" evidence="1">
    <location>
        <begin position="262"/>
        <end position="274"/>
    </location>
</feature>
<comment type="caution">
    <text evidence="4">The sequence shown here is derived from an EMBL/GenBank/DDBJ whole genome shotgun (WGS) entry which is preliminary data.</text>
</comment>
<proteinExistence type="predicted"/>
<dbReference type="PANTHER" id="PTHR10677:SF25">
    <property type="entry name" value="UBIQUITIN-LIKE PROTEIN 7"/>
    <property type="match status" value="1"/>
</dbReference>
<feature type="region of interest" description="Disordered" evidence="1">
    <location>
        <begin position="255"/>
        <end position="274"/>
    </location>
</feature>
<feature type="domain" description="UBA" evidence="2">
    <location>
        <begin position="293"/>
        <end position="335"/>
    </location>
</feature>
<name>A0A3S1CDU8_ELYCH</name>
<dbReference type="AlphaFoldDB" id="A0A3S1CDU8"/>
<dbReference type="CDD" id="cd17039">
    <property type="entry name" value="Ubl_ubiquitin_like"/>
    <property type="match status" value="1"/>
</dbReference>
<dbReference type="SUPFAM" id="SSF46934">
    <property type="entry name" value="UBA-like"/>
    <property type="match status" value="1"/>
</dbReference>
<feature type="domain" description="Ubiquitin-like" evidence="3">
    <location>
        <begin position="4"/>
        <end position="83"/>
    </location>
</feature>
<gene>
    <name evidence="4" type="ORF">EGW08_002269</name>
</gene>
<dbReference type="InterPro" id="IPR029071">
    <property type="entry name" value="Ubiquitin-like_domsf"/>
</dbReference>
<dbReference type="InterPro" id="IPR015496">
    <property type="entry name" value="Ubiquilin"/>
</dbReference>
<dbReference type="OrthoDB" id="10016665at2759"/>
<dbReference type="PANTHER" id="PTHR10677">
    <property type="entry name" value="UBIQUILIN"/>
    <property type="match status" value="1"/>
</dbReference>
<dbReference type="Proteomes" id="UP000271974">
    <property type="component" value="Unassembled WGS sequence"/>
</dbReference>
<dbReference type="GO" id="GO:0031593">
    <property type="term" value="F:polyubiquitin modification-dependent protein binding"/>
    <property type="evidence" value="ECO:0007669"/>
    <property type="project" value="TreeGrafter"/>
</dbReference>
<dbReference type="EMBL" id="RQTK01000043">
    <property type="protein sequence ID" value="RUS90002.1"/>
    <property type="molecule type" value="Genomic_DNA"/>
</dbReference>
<keyword evidence="5" id="KW-1185">Reference proteome</keyword>